<proteinExistence type="predicted"/>
<keyword evidence="1" id="KW-0732">Signal</keyword>
<evidence type="ECO:0000313" key="2">
    <source>
        <dbReference type="EMBL" id="ESL03712.1"/>
    </source>
</evidence>
<evidence type="ECO:0008006" key="4">
    <source>
        <dbReference type="Google" id="ProtNLM"/>
    </source>
</evidence>
<name>V2Y6J7_9FIRM</name>
<feature type="chain" id="PRO_5038431870" description="Iron transport-associated domain protein" evidence="1">
    <location>
        <begin position="21"/>
        <end position="933"/>
    </location>
</feature>
<evidence type="ECO:0000256" key="1">
    <source>
        <dbReference type="SAM" id="SignalP"/>
    </source>
</evidence>
<protein>
    <recommendedName>
        <fullName evidence="4">Iron transport-associated domain protein</fullName>
    </recommendedName>
</protein>
<evidence type="ECO:0000313" key="3">
    <source>
        <dbReference type="Proteomes" id="UP000018227"/>
    </source>
</evidence>
<dbReference type="eggNOG" id="ENOG5033UFN">
    <property type="taxonomic scope" value="Bacteria"/>
</dbReference>
<organism evidence="2 3">
    <name type="scientific">Catonella morbi ATCC 51271</name>
    <dbReference type="NCBI Taxonomy" id="592026"/>
    <lineage>
        <taxon>Bacteria</taxon>
        <taxon>Bacillati</taxon>
        <taxon>Bacillota</taxon>
        <taxon>Clostridia</taxon>
        <taxon>Lachnospirales</taxon>
        <taxon>Lachnospiraceae</taxon>
        <taxon>Catonella</taxon>
    </lineage>
</organism>
<dbReference type="Proteomes" id="UP000018227">
    <property type="component" value="Unassembled WGS sequence"/>
</dbReference>
<accession>V2Y6J7</accession>
<dbReference type="HOGENOM" id="CLU_313688_0_0_9"/>
<dbReference type="AlphaFoldDB" id="V2Y6J7"/>
<keyword evidence="3" id="KW-1185">Reference proteome</keyword>
<dbReference type="EMBL" id="ACIL03000007">
    <property type="protein sequence ID" value="ESL03712.1"/>
    <property type="molecule type" value="Genomic_DNA"/>
</dbReference>
<dbReference type="RefSeq" id="WP_023353761.1">
    <property type="nucleotide sequence ID" value="NZ_KI535367.1"/>
</dbReference>
<gene>
    <name evidence="2" type="ORF">GCWU0000282_000877</name>
</gene>
<sequence length="933" mass="103856">MKRKALLAGFMAVSLAFSSAVVPTGVNSVLGNIAGSSRVVTYAADPTVIHVEGMDSESINITDEDWTFDQNLPVSDGKIEIENLKENVLYSLSLPHSNSKYTDAKYEFVVSEQNKPTSAFFEFKKIDGKLIQWSKDKNNGAGGLTSNEFTKITVRRNPHKLELVPLNEFEVVYENGSPVEDGVLISIMPNQGVDLNGVTPKGKKIAVSNGKIVPELDIISNTYCEIGFAQNTANSKLVRVKESNVSDITTVHIFVDEDKNAWIMKKPLDYDTKSERFERITLIKKSDTPLYTGPVASESGKPKEDEIKDIKDDKTALGGASGAAVKGKKIKAGNDVKVADIEVVFEDGTKAPDGITLDSFRMKDIFAEPAHYKVKNGKISGIVMKSEEQYKIGFDVKNADYNNYEVVGAYKSKKLLRVYARYEGGVLLKYDYDEGIEAPEEAVSKIVIKKTDGKPSEQVKAISCLINLLLSDSGYQPEGKLPFRLIRKDNNKSKLIYSGDDGVLTLIGEGDVSYELKLEKNPVYKLKNKIEFSFAPDSNGTYQPVIKGYKDANNLEERLTSHYIELVRLDGKTPKGTPLDTGENLASKKYTLKDYKIIYNTKKVAVKELPLKVKSTALKKDIKFEIYNATKQRVEKTLTAKNGKLSGLKLVQGNDYIISAVDKEYSMKNAYVTISSDGKKLLKSKAPYGEFKGFELKKRAKALKDEKQANRVAYKLPVYLLGNNKAKIKNTRLRFISARETIEADVVDGWVDLSLLEDTNYVAEVVKGNYAIDAFPMTVKDKSEYGAKKYVFNHLSCGSVQALYLIDKKMAHKNDTVLLGGDGTTSASGFRFGNGEYTLSARVLKDVKVPELKGKKYMVLDVDTVNMYRVELSPLAYGQFKITTTLAGKKPVKNVYYIDENNKLQKVKFTKKGDKLTFEMNSMGLYNNVIEYK</sequence>
<reference evidence="2 3" key="1">
    <citation type="submission" date="2013-06" db="EMBL/GenBank/DDBJ databases">
        <authorList>
            <person name="Weinstock G."/>
            <person name="Sodergren E."/>
            <person name="Clifton S."/>
            <person name="Fulton L."/>
            <person name="Fulton B."/>
            <person name="Courtney L."/>
            <person name="Fronick C."/>
            <person name="Harrison M."/>
            <person name="Strong C."/>
            <person name="Farmer C."/>
            <person name="Delahaunty K."/>
            <person name="Markovic C."/>
            <person name="Hall O."/>
            <person name="Minx P."/>
            <person name="Tomlinson C."/>
            <person name="Mitreva M."/>
            <person name="Nelson J."/>
            <person name="Hou S."/>
            <person name="Wollam A."/>
            <person name="Pepin K.H."/>
            <person name="Johnson M."/>
            <person name="Bhonagiri V."/>
            <person name="Nash W.E."/>
            <person name="Warren W."/>
            <person name="Chinwalla A."/>
            <person name="Mardis E.R."/>
            <person name="Wilson R.K."/>
        </authorList>
    </citation>
    <scope>NUCLEOTIDE SEQUENCE [LARGE SCALE GENOMIC DNA]</scope>
    <source>
        <strain evidence="2 3">ATCC 51271</strain>
    </source>
</reference>
<feature type="signal peptide" evidence="1">
    <location>
        <begin position="1"/>
        <end position="20"/>
    </location>
</feature>
<comment type="caution">
    <text evidence="2">The sequence shown here is derived from an EMBL/GenBank/DDBJ whole genome shotgun (WGS) entry which is preliminary data.</text>
</comment>
<dbReference type="OrthoDB" id="384490at2"/>